<dbReference type="AlphaFoldDB" id="A0A2A4ESM9"/>
<organism evidence="4 5">
    <name type="scientific">Paraburkholderia acidicola</name>
    <dbReference type="NCBI Taxonomy" id="1912599"/>
    <lineage>
        <taxon>Bacteria</taxon>
        <taxon>Pseudomonadati</taxon>
        <taxon>Pseudomonadota</taxon>
        <taxon>Betaproteobacteria</taxon>
        <taxon>Burkholderiales</taxon>
        <taxon>Burkholderiaceae</taxon>
        <taxon>Paraburkholderia</taxon>
    </lineage>
</organism>
<evidence type="ECO:0000259" key="3">
    <source>
        <dbReference type="Pfam" id="PF00150"/>
    </source>
</evidence>
<evidence type="ECO:0000313" key="4">
    <source>
        <dbReference type="EMBL" id="PCE23166.1"/>
    </source>
</evidence>
<dbReference type="Gene3D" id="3.20.20.80">
    <property type="entry name" value="Glycosidases"/>
    <property type="match status" value="1"/>
</dbReference>
<name>A0A2A4ESM9_9BURK</name>
<dbReference type="SUPFAM" id="SSF51445">
    <property type="entry name" value="(Trans)glycosidases"/>
    <property type="match status" value="1"/>
</dbReference>
<gene>
    <name evidence="4" type="ORF">BWP39_26125</name>
</gene>
<dbReference type="GO" id="GO:0004553">
    <property type="term" value="F:hydrolase activity, hydrolyzing O-glycosyl compounds"/>
    <property type="evidence" value="ECO:0007669"/>
    <property type="project" value="InterPro"/>
</dbReference>
<evidence type="ECO:0000256" key="2">
    <source>
        <dbReference type="ARBA" id="ARBA00023295"/>
    </source>
</evidence>
<dbReference type="InterPro" id="IPR017853">
    <property type="entry name" value="GH"/>
</dbReference>
<dbReference type="InterPro" id="IPR052066">
    <property type="entry name" value="Glycosphingolipid_Hydrolases"/>
</dbReference>
<keyword evidence="1" id="KW-0378">Hydrolase</keyword>
<dbReference type="EMBL" id="MTZV01000006">
    <property type="protein sequence ID" value="PCE23166.1"/>
    <property type="molecule type" value="Genomic_DNA"/>
</dbReference>
<dbReference type="RefSeq" id="WP_096725141.1">
    <property type="nucleotide sequence ID" value="NZ_MTZV01000006.1"/>
</dbReference>
<evidence type="ECO:0000256" key="1">
    <source>
        <dbReference type="ARBA" id="ARBA00022801"/>
    </source>
</evidence>
<feature type="domain" description="Glycoside hydrolase family 5" evidence="3">
    <location>
        <begin position="139"/>
        <end position="444"/>
    </location>
</feature>
<accession>A0A2A4ESM9</accession>
<keyword evidence="2" id="KW-0326">Glycosidase</keyword>
<dbReference type="GO" id="GO:0000272">
    <property type="term" value="P:polysaccharide catabolic process"/>
    <property type="evidence" value="ECO:0007669"/>
    <property type="project" value="InterPro"/>
</dbReference>
<protein>
    <recommendedName>
        <fullName evidence="3">Glycoside hydrolase family 5 domain-containing protein</fullName>
    </recommendedName>
</protein>
<evidence type="ECO:0000313" key="5">
    <source>
        <dbReference type="Proteomes" id="UP000218022"/>
    </source>
</evidence>
<dbReference type="InterPro" id="IPR001547">
    <property type="entry name" value="Glyco_hydro_5"/>
</dbReference>
<proteinExistence type="predicted"/>
<comment type="caution">
    <text evidence="4">The sequence shown here is derived from an EMBL/GenBank/DDBJ whole genome shotgun (WGS) entry which is preliminary data.</text>
</comment>
<dbReference type="OrthoDB" id="6769681at2"/>
<dbReference type="Proteomes" id="UP000218022">
    <property type="component" value="Unassembled WGS sequence"/>
</dbReference>
<dbReference type="PANTHER" id="PTHR31308">
    <property type="match status" value="1"/>
</dbReference>
<reference evidence="4 5" key="1">
    <citation type="submission" date="2017-01" db="EMBL/GenBank/DDBJ databases">
        <title>Whole-Genome Shotgun Sequencing of Two beta-Proteobacterial Species in Search of the Bulgecin Biosynthetic Cluster.</title>
        <authorList>
            <person name="Horsman M.E."/>
            <person name="Marous D.R."/>
            <person name="Li R."/>
            <person name="Oliver R.A."/>
            <person name="Byun B."/>
            <person name="Emrich S.J."/>
            <person name="Boggess B."/>
            <person name="Townsend C.A."/>
            <person name="Mobashery S."/>
        </authorList>
    </citation>
    <scope>NUCLEOTIDE SEQUENCE [LARGE SCALE GENOMIC DNA]</scope>
    <source>
        <strain evidence="4 5">ATCC 31363</strain>
    </source>
</reference>
<dbReference type="Pfam" id="PF00150">
    <property type="entry name" value="Cellulase"/>
    <property type="match status" value="1"/>
</dbReference>
<dbReference type="PANTHER" id="PTHR31308:SF5">
    <property type="entry name" value="ERGOSTERYL-BETA-GLUCOSIDASE"/>
    <property type="match status" value="1"/>
</dbReference>
<sequence>MFGKRFANEHSRYFCVEETAVKKSYLIGLVLAVCYSASGPVAIAADSGAVVETASFGAFVPETSGALPFHSLAFERQPAAQTITTGLKSYLTPSGQRIDDVVFRDGLGREAYFRGWNVSGTSKLVESGYKPFNSMSDARTSIASMADMTAPNLIRLLVMWEGTNPAPDTIDYTYLDQIAAQMHAAISRRIYILVDFHQDLFSRYLFNQGSWYTGEGAPAWVLPKSDYPQEYCGIICTGWSQLSLTDEAIRLASRNFWNNQPFTAPNGKLYQLQDVYLWQLQKSLQYLKSKLSPQEFTYVLGVDAWNEPIDGGMQGLTPKQWDNQKLWPFYVKARTVADQAGWNQKWVYSEPLVFWNTNVGIVAPTGGQLLDTKPGPGFVFNPHFYDAGRQALDFSPVENATYFQSFDDIRKESRYRGNATLLSEFGASVGGTGRQDTVRTIQAMYQAAEASDAIGGKTRYVDFYSAPISGTQWQWDHYYDHHHEYMNFNTSKLITATDGWNGENYSVAKDFSTAYTLDARVVERAYPRRSQGDLMNFYYNDMAQDASSQPLSWASIRPQQGGTEWFGNTQFMLVTWRGRRSDAPTEIALPRSWKPENLAVLTDKALHNGDLTKNAPLTQLPDEVALASDSISRTASRVLVWDDPGAGEDANSIHFALVVNQDNLTAPAVGSSQLETLRQDLIKALCRDRRGVVYLTGTMAGTGYP</sequence>